<evidence type="ECO:0000313" key="1">
    <source>
        <dbReference type="EMBL" id="NJB97628.1"/>
    </source>
</evidence>
<protein>
    <submittedName>
        <fullName evidence="1">FkbH-like protein</fullName>
    </submittedName>
</protein>
<gene>
    <name evidence="1" type="ORF">GGR89_001943</name>
</gene>
<sequence>MSEDILKDLSWLPRAPDDFRKQRRALSDKAGPIGQDLRFLATHQLSDSQLTQLAQSIADLRSAGADLSPLVPFRLGLVGNGTLDLLAPLLVASAVRHGIALEVVQTEYGQLMQEAMSPQSGINSGKCDAVLLALDYRALPGIGSPTSVNDALAFIGALREGFRQNGGAISIVQTFAPPAEALFGHIDRVLDASPRGALDRINTELARSVAASDDALLDVAAIAELVGLANWHSPQQWNLAKLPFDAAYAPFYADHVARLIAAIKGKSRRVLILDLDNTVWGGVIGDDGLEGIRIAQGDAVGEAFLAVQANALALRARGVVLAVSSKNTDSVARGPFREHPEMLLREDHIAVFQANWSDKATNIKSIANELSLGLDAMVFLDDNPMERDLVRRMLPQVAVPELPADPALYVRTLMAAGYFETIAFSEEDRKRADFYQDNAKRVALQASAGDLDSYLASLNMEIFFAPFDAMGRKRIAQLISKSNQFNLTTRRYTEADVAELEEDPDVFTLQVRLTDAFGDNGMISVIVCRPHGDDAWEIDTWLMSCRVLKRRVEQMVLRELVEAARRHGKKRLVGVYIPTDRNALVVEHYAELGFTQVATDATDGRTVWELDTATEVPEAPMTVHRAAQRAEAEAAQ</sequence>
<comment type="caution">
    <text evidence="1">The sequence shown here is derived from an EMBL/GenBank/DDBJ whole genome shotgun (WGS) entry which is preliminary data.</text>
</comment>
<dbReference type="Gene3D" id="3.40.50.1110">
    <property type="entry name" value="SGNH hydrolase"/>
    <property type="match status" value="1"/>
</dbReference>
<reference evidence="1 2" key="1">
    <citation type="submission" date="2020-03" db="EMBL/GenBank/DDBJ databases">
        <title>Genomic Encyclopedia of Type Strains, Phase IV (KMG-IV): sequencing the most valuable type-strain genomes for metagenomic binning, comparative biology and taxonomic classification.</title>
        <authorList>
            <person name="Goeker M."/>
        </authorList>
    </citation>
    <scope>NUCLEOTIDE SEQUENCE [LARGE SCALE GENOMIC DNA]</scope>
    <source>
        <strain evidence="1 2">DSM 7225</strain>
    </source>
</reference>
<dbReference type="EMBL" id="JAATJB010000005">
    <property type="protein sequence ID" value="NJB97628.1"/>
    <property type="molecule type" value="Genomic_DNA"/>
</dbReference>
<dbReference type="InterPro" id="IPR010033">
    <property type="entry name" value="HAD_SF_ppase_IIIC"/>
</dbReference>
<dbReference type="GO" id="GO:0016788">
    <property type="term" value="F:hydrolase activity, acting on ester bonds"/>
    <property type="evidence" value="ECO:0007669"/>
    <property type="project" value="UniProtKB-ARBA"/>
</dbReference>
<dbReference type="InterPro" id="IPR010037">
    <property type="entry name" value="FkbH_domain"/>
</dbReference>
<evidence type="ECO:0000313" key="2">
    <source>
        <dbReference type="Proteomes" id="UP000531251"/>
    </source>
</evidence>
<dbReference type="AlphaFoldDB" id="A0A7X5XYB5"/>
<keyword evidence="2" id="KW-1185">Reference proteome</keyword>
<organism evidence="1 2">
    <name type="scientific">Sphingomonas trueperi</name>
    <dbReference type="NCBI Taxonomy" id="53317"/>
    <lineage>
        <taxon>Bacteria</taxon>
        <taxon>Pseudomonadati</taxon>
        <taxon>Pseudomonadota</taxon>
        <taxon>Alphaproteobacteria</taxon>
        <taxon>Sphingomonadales</taxon>
        <taxon>Sphingomonadaceae</taxon>
        <taxon>Sphingomonas</taxon>
    </lineage>
</organism>
<dbReference type="Gene3D" id="3.40.50.1000">
    <property type="entry name" value="HAD superfamily/HAD-like"/>
    <property type="match status" value="1"/>
</dbReference>
<dbReference type="NCBIfam" id="TIGR01686">
    <property type="entry name" value="FkbH"/>
    <property type="match status" value="1"/>
</dbReference>
<accession>A0A7X5XYB5</accession>
<proteinExistence type="predicted"/>
<dbReference type="NCBIfam" id="TIGR01681">
    <property type="entry name" value="HAD-SF-IIIC"/>
    <property type="match status" value="1"/>
</dbReference>
<dbReference type="InterPro" id="IPR036514">
    <property type="entry name" value="SGNH_hydro_sf"/>
</dbReference>
<dbReference type="InterPro" id="IPR023214">
    <property type="entry name" value="HAD_sf"/>
</dbReference>
<dbReference type="Proteomes" id="UP000531251">
    <property type="component" value="Unassembled WGS sequence"/>
</dbReference>
<dbReference type="RefSeq" id="WP_206434247.1">
    <property type="nucleotide sequence ID" value="NZ_BAAADY010000048.1"/>
</dbReference>
<name>A0A7X5XYB5_9SPHN</name>